<feature type="region of interest" description="Disordered" evidence="1">
    <location>
        <begin position="335"/>
        <end position="360"/>
    </location>
</feature>
<reference evidence="2" key="1">
    <citation type="journal article" date="2021" name="J Fungi (Basel)">
        <title>Genomic and Metabolomic Analyses of the Marine Fungus Emericellopsis cladophorae: Insights into Saltwater Adaptability Mechanisms and Its Biosynthetic Potential.</title>
        <authorList>
            <person name="Goncalves M.F.M."/>
            <person name="Hilario S."/>
            <person name="Van de Peer Y."/>
            <person name="Esteves A.C."/>
            <person name="Alves A."/>
        </authorList>
    </citation>
    <scope>NUCLEOTIDE SEQUENCE</scope>
    <source>
        <strain evidence="2">MUM 19.33</strain>
    </source>
</reference>
<dbReference type="SUPFAM" id="SSF53448">
    <property type="entry name" value="Nucleotide-diphospho-sugar transferases"/>
    <property type="match status" value="1"/>
</dbReference>
<feature type="compositionally biased region" description="Basic and acidic residues" evidence="1">
    <location>
        <begin position="345"/>
        <end position="360"/>
    </location>
</feature>
<dbReference type="EMBL" id="JAGIXG020000061">
    <property type="protein sequence ID" value="KAI6778720.1"/>
    <property type="molecule type" value="Genomic_DNA"/>
</dbReference>
<keyword evidence="3" id="KW-1185">Reference proteome</keyword>
<comment type="caution">
    <text evidence="2">The sequence shown here is derived from an EMBL/GenBank/DDBJ whole genome shotgun (WGS) entry which is preliminary data.</text>
</comment>
<organism evidence="2 3">
    <name type="scientific">Emericellopsis cladophorae</name>
    <dbReference type="NCBI Taxonomy" id="2686198"/>
    <lineage>
        <taxon>Eukaryota</taxon>
        <taxon>Fungi</taxon>
        <taxon>Dikarya</taxon>
        <taxon>Ascomycota</taxon>
        <taxon>Pezizomycotina</taxon>
        <taxon>Sordariomycetes</taxon>
        <taxon>Hypocreomycetidae</taxon>
        <taxon>Hypocreales</taxon>
        <taxon>Bionectriaceae</taxon>
        <taxon>Emericellopsis</taxon>
    </lineage>
</organism>
<dbReference type="RefSeq" id="XP_051359576.1">
    <property type="nucleotide sequence ID" value="XM_051509411.1"/>
</dbReference>
<dbReference type="GeneID" id="75827273"/>
<dbReference type="OrthoDB" id="3527108at2759"/>
<feature type="region of interest" description="Disordered" evidence="1">
    <location>
        <begin position="49"/>
        <end position="72"/>
    </location>
</feature>
<gene>
    <name evidence="2" type="ORF">J7T54_000754</name>
</gene>
<dbReference type="AlphaFoldDB" id="A0A9P9XVW4"/>
<sequence>MFLFRSRRLILVAFALLILIFILFASDQPRRDQARGYLNRYLEKPAFWRGGQPPEDPNADNRPDVKYRPEPEWVPPPVKDPFPSLATEAPPPIPKWNMPKKDVHKKYGLDYKPPLFIGFTRNWPMVLQAVVSYITAGWPADQIYVVENTGVQRANVEGKLTLQNPYYFNHEEMQRLGVNVVRAPVLMNFAQLQNFYTHLAHENDWPYYFWSHMDVLVLSYEDGNEHTPPATDPEYKTVYELCLKELNHTIHMDDRWAARFFAYDHLTLVNREAYDEVGGWDTFIPYYVTDCDMHTRLHMHRWSIKDTRAGIITDVGAALENLLALYRDPNVPVRFVDSNPAPPPPEEKTRREQKASKRDESPDLAYFHKLQATANDMFHYKHSRDRNVWQTGQRGGQGEPFYYHSRGIAEGIEVMTEAGREVYRRKWGHENCNLLGETKLRLEDAWLVEMDFSR</sequence>
<name>A0A9P9XVW4_9HYPO</name>
<feature type="compositionally biased region" description="Basic and acidic residues" evidence="1">
    <location>
        <begin position="59"/>
        <end position="71"/>
    </location>
</feature>
<dbReference type="InterPro" id="IPR029044">
    <property type="entry name" value="Nucleotide-diphossugar_trans"/>
</dbReference>
<evidence type="ECO:0000256" key="1">
    <source>
        <dbReference type="SAM" id="MobiDB-lite"/>
    </source>
</evidence>
<reference evidence="2" key="2">
    <citation type="submission" date="2022-07" db="EMBL/GenBank/DDBJ databases">
        <authorList>
            <person name="Goncalves M.F.M."/>
            <person name="Hilario S."/>
            <person name="Van De Peer Y."/>
            <person name="Esteves A.C."/>
            <person name="Alves A."/>
        </authorList>
    </citation>
    <scope>NUCLEOTIDE SEQUENCE</scope>
    <source>
        <strain evidence="2">MUM 19.33</strain>
    </source>
</reference>
<evidence type="ECO:0000313" key="3">
    <source>
        <dbReference type="Proteomes" id="UP001055219"/>
    </source>
</evidence>
<protein>
    <submittedName>
        <fullName evidence="2">Uncharacterized protein</fullName>
    </submittedName>
</protein>
<proteinExistence type="predicted"/>
<evidence type="ECO:0000313" key="2">
    <source>
        <dbReference type="EMBL" id="KAI6778720.1"/>
    </source>
</evidence>
<dbReference type="Proteomes" id="UP001055219">
    <property type="component" value="Unassembled WGS sequence"/>
</dbReference>
<accession>A0A9P9XVW4</accession>